<dbReference type="EMBL" id="MU266503">
    <property type="protein sequence ID" value="KAH7921978.1"/>
    <property type="molecule type" value="Genomic_DNA"/>
</dbReference>
<evidence type="ECO:0000313" key="2">
    <source>
        <dbReference type="Proteomes" id="UP000790709"/>
    </source>
</evidence>
<organism evidence="1 2">
    <name type="scientific">Leucogyrophana mollusca</name>
    <dbReference type="NCBI Taxonomy" id="85980"/>
    <lineage>
        <taxon>Eukaryota</taxon>
        <taxon>Fungi</taxon>
        <taxon>Dikarya</taxon>
        <taxon>Basidiomycota</taxon>
        <taxon>Agaricomycotina</taxon>
        <taxon>Agaricomycetes</taxon>
        <taxon>Agaricomycetidae</taxon>
        <taxon>Boletales</taxon>
        <taxon>Boletales incertae sedis</taxon>
        <taxon>Leucogyrophana</taxon>
    </lineage>
</organism>
<feature type="non-terminal residue" evidence="1">
    <location>
        <position position="1"/>
    </location>
</feature>
<sequence length="58" mass="6221">GINALAEFIEDSKAFTKTGEPRTKHAPPRFEDEPEPGEDRGFTRVGYSGTRGGGLGGR</sequence>
<name>A0ACB8B9S5_9AGAM</name>
<accession>A0ACB8B9S5</accession>
<gene>
    <name evidence="1" type="ORF">BV22DRAFT_1018203</name>
</gene>
<evidence type="ECO:0000313" key="1">
    <source>
        <dbReference type="EMBL" id="KAH7921978.1"/>
    </source>
</evidence>
<dbReference type="Proteomes" id="UP000790709">
    <property type="component" value="Unassembled WGS sequence"/>
</dbReference>
<reference evidence="1" key="1">
    <citation type="journal article" date="2021" name="New Phytol.">
        <title>Evolutionary innovations through gain and loss of genes in the ectomycorrhizal Boletales.</title>
        <authorList>
            <person name="Wu G."/>
            <person name="Miyauchi S."/>
            <person name="Morin E."/>
            <person name="Kuo A."/>
            <person name="Drula E."/>
            <person name="Varga T."/>
            <person name="Kohler A."/>
            <person name="Feng B."/>
            <person name="Cao Y."/>
            <person name="Lipzen A."/>
            <person name="Daum C."/>
            <person name="Hundley H."/>
            <person name="Pangilinan J."/>
            <person name="Johnson J."/>
            <person name="Barry K."/>
            <person name="LaButti K."/>
            <person name="Ng V."/>
            <person name="Ahrendt S."/>
            <person name="Min B."/>
            <person name="Choi I.G."/>
            <person name="Park H."/>
            <person name="Plett J.M."/>
            <person name="Magnuson J."/>
            <person name="Spatafora J.W."/>
            <person name="Nagy L.G."/>
            <person name="Henrissat B."/>
            <person name="Grigoriev I.V."/>
            <person name="Yang Z.L."/>
            <person name="Xu J."/>
            <person name="Martin F.M."/>
        </authorList>
    </citation>
    <scope>NUCLEOTIDE SEQUENCE</scope>
    <source>
        <strain evidence="1">KUC20120723A-06</strain>
    </source>
</reference>
<keyword evidence="2" id="KW-1185">Reference proteome</keyword>
<proteinExistence type="predicted"/>
<comment type="caution">
    <text evidence="1">The sequence shown here is derived from an EMBL/GenBank/DDBJ whole genome shotgun (WGS) entry which is preliminary data.</text>
</comment>
<protein>
    <submittedName>
        <fullName evidence="1">Uncharacterized protein</fullName>
    </submittedName>
</protein>